<feature type="domain" description="DUF802" evidence="3">
    <location>
        <begin position="335"/>
        <end position="387"/>
    </location>
</feature>
<dbReference type="InterPro" id="IPR008520">
    <property type="entry name" value="DUF802"/>
</dbReference>
<feature type="transmembrane region" description="Helical" evidence="2">
    <location>
        <begin position="106"/>
        <end position="128"/>
    </location>
</feature>
<dbReference type="OrthoDB" id="6053769at2"/>
<keyword evidence="1" id="KW-0175">Coiled coil</keyword>
<evidence type="ECO:0000313" key="5">
    <source>
        <dbReference type="Proteomes" id="UP000554144"/>
    </source>
</evidence>
<reference evidence="4 5" key="1">
    <citation type="submission" date="2020-07" db="EMBL/GenBank/DDBJ databases">
        <title>Taxonomic revisions and descriptions of new bacterial species based on genomic comparisons in the high-G+C-content subgroup of the family Alcaligenaceae.</title>
        <authorList>
            <person name="Szabo A."/>
            <person name="Felfoldi T."/>
        </authorList>
    </citation>
    <scope>NUCLEOTIDE SEQUENCE [LARGE SCALE GENOMIC DNA]</scope>
    <source>
        <strain evidence="4 5">DSM 25667</strain>
    </source>
</reference>
<organism evidence="4 5">
    <name type="scientific">Pollutimonas harenae</name>
    <dbReference type="NCBI Taxonomy" id="657015"/>
    <lineage>
        <taxon>Bacteria</taxon>
        <taxon>Pseudomonadati</taxon>
        <taxon>Pseudomonadota</taxon>
        <taxon>Betaproteobacteria</taxon>
        <taxon>Burkholderiales</taxon>
        <taxon>Alcaligenaceae</taxon>
        <taxon>Pollutimonas</taxon>
    </lineage>
</organism>
<dbReference type="PROSITE" id="PS51257">
    <property type="entry name" value="PROKAR_LIPOPROTEIN"/>
    <property type="match status" value="1"/>
</dbReference>
<accession>A0A853H441</accession>
<gene>
    <name evidence="4" type="ORF">H0A62_14385</name>
</gene>
<evidence type="ECO:0000259" key="3">
    <source>
        <dbReference type="Pfam" id="PF05650"/>
    </source>
</evidence>
<protein>
    <submittedName>
        <fullName evidence="4">DUF802 domain-containing protein</fullName>
    </submittedName>
</protein>
<dbReference type="EMBL" id="JACCEV010000004">
    <property type="protein sequence ID" value="NYT86790.1"/>
    <property type="molecule type" value="Genomic_DNA"/>
</dbReference>
<dbReference type="SUPFAM" id="SSF58113">
    <property type="entry name" value="Apolipoprotein A-I"/>
    <property type="match status" value="1"/>
</dbReference>
<comment type="caution">
    <text evidence="4">The sequence shown here is derived from an EMBL/GenBank/DDBJ whole genome shotgun (WGS) entry which is preliminary data.</text>
</comment>
<keyword evidence="5" id="KW-1185">Reference proteome</keyword>
<evidence type="ECO:0000256" key="1">
    <source>
        <dbReference type="SAM" id="Coils"/>
    </source>
</evidence>
<name>A0A853H441_9BURK</name>
<dbReference type="AlphaFoldDB" id="A0A853H441"/>
<evidence type="ECO:0000313" key="4">
    <source>
        <dbReference type="EMBL" id="NYT86790.1"/>
    </source>
</evidence>
<keyword evidence="2" id="KW-1133">Transmembrane helix</keyword>
<proteinExistence type="predicted"/>
<dbReference type="RefSeq" id="WP_130039926.1">
    <property type="nucleotide sequence ID" value="NZ_JACCEV010000004.1"/>
</dbReference>
<keyword evidence="2" id="KW-0812">Transmembrane</keyword>
<dbReference type="Proteomes" id="UP000554144">
    <property type="component" value="Unassembled WGS sequence"/>
</dbReference>
<keyword evidence="2" id="KW-0472">Membrane</keyword>
<evidence type="ECO:0000256" key="2">
    <source>
        <dbReference type="SAM" id="Phobius"/>
    </source>
</evidence>
<feature type="coiled-coil region" evidence="1">
    <location>
        <begin position="225"/>
        <end position="259"/>
    </location>
</feature>
<feature type="transmembrane region" description="Helical" evidence="2">
    <location>
        <begin position="30"/>
        <end position="50"/>
    </location>
</feature>
<sequence length="657" mass="70162">MNRFLQFLIFLAGLVAACWIGSHYIASNRLALAITALIAVVYLVGALELYRYQQATTTLSRALAGLSGSPDSLDEWLRAVHPNLRVQVGQRIQGERAGLPRPVLTPYLVGLLVLLGMLGTFLGMVATLRGTGLALESSTDLAAIRASLAAPVQGLGFAFGTSVAGVATSAMLGLLSALCTRDRILAAQTLDANITSALRVHSPAHQREEGFRLLQQQTLGMTAVADKLQAMMTAMERHNQSLNERLEARQEQFQEKTDAAYQHLAATVGQSLKDSVAEGVRSAGTAIQPLVETTMAGLMRDTTTLHDTLTQAVQRQLDGVAGVFEQRSASMLEGVSARLEGTADSLSAAWSQSLSTQRETSEKLAEDSQLALTAAVSALERHAVSLVNTVGQSHQTLLTDLASQDQKRLSAWSTSLAETAEALRQSWQQAGVQAKEQQLEICAALTQTANEISTQTKVHARETIAEMAKLAQSAGEAPMAAASLVAEVRQAFTDSMARDNTLLDERNRLLETSASLQTAMQHASSEQREAIDALLVKSADVLGRVGTQFTAQARAESEKLSDAAGQITGSAVEIASLGEAFGAAVHLFGESNAALIEHLQRIETVLDKSIARSDEQLAYYVAQAKEVIDLSVMSQKQIIEELQHAVGKRPSSDSVSA</sequence>
<dbReference type="Pfam" id="PF05650">
    <property type="entry name" value="DUF802"/>
    <property type="match status" value="1"/>
</dbReference>